<comment type="similarity">
    <text evidence="1">Belongs to the glycosyltransferase 2 family.</text>
</comment>
<dbReference type="PANTHER" id="PTHR43179:SF12">
    <property type="entry name" value="GALACTOFURANOSYLTRANSFERASE GLFT2"/>
    <property type="match status" value="1"/>
</dbReference>
<feature type="non-terminal residue" evidence="5">
    <location>
        <position position="283"/>
    </location>
</feature>
<organism evidence="5 6">
    <name type="scientific">Candidatus Daviesbacteria bacterium RIFOXYD1_FULL_41_10</name>
    <dbReference type="NCBI Taxonomy" id="1797801"/>
    <lineage>
        <taxon>Bacteria</taxon>
        <taxon>Candidatus Daviesiibacteriota</taxon>
    </lineage>
</organism>
<evidence type="ECO:0000313" key="6">
    <source>
        <dbReference type="Proteomes" id="UP000177135"/>
    </source>
</evidence>
<dbReference type="Proteomes" id="UP000177135">
    <property type="component" value="Unassembled WGS sequence"/>
</dbReference>
<comment type="caution">
    <text evidence="5">The sequence shown here is derived from an EMBL/GenBank/DDBJ whole genome shotgun (WGS) entry which is preliminary data.</text>
</comment>
<dbReference type="EMBL" id="MFEC01000030">
    <property type="protein sequence ID" value="OGE70909.1"/>
    <property type="molecule type" value="Genomic_DNA"/>
</dbReference>
<name>A0A1F5MZS4_9BACT</name>
<proteinExistence type="inferred from homology"/>
<protein>
    <recommendedName>
        <fullName evidence="4">Glycosyltransferase 2-like domain-containing protein</fullName>
    </recommendedName>
</protein>
<dbReference type="CDD" id="cd04186">
    <property type="entry name" value="GT_2_like_c"/>
    <property type="match status" value="1"/>
</dbReference>
<dbReference type="SUPFAM" id="SSF53448">
    <property type="entry name" value="Nucleotide-diphospho-sugar transferases"/>
    <property type="match status" value="1"/>
</dbReference>
<feature type="domain" description="Glycosyltransferase 2-like" evidence="4">
    <location>
        <begin position="7"/>
        <end position="194"/>
    </location>
</feature>
<evidence type="ECO:0000256" key="2">
    <source>
        <dbReference type="ARBA" id="ARBA00022676"/>
    </source>
</evidence>
<dbReference type="PANTHER" id="PTHR43179">
    <property type="entry name" value="RHAMNOSYLTRANSFERASE WBBL"/>
    <property type="match status" value="1"/>
</dbReference>
<dbReference type="InterPro" id="IPR029044">
    <property type="entry name" value="Nucleotide-diphossugar_trans"/>
</dbReference>
<evidence type="ECO:0000256" key="1">
    <source>
        <dbReference type="ARBA" id="ARBA00006739"/>
    </source>
</evidence>
<reference evidence="5 6" key="1">
    <citation type="journal article" date="2016" name="Nat. Commun.">
        <title>Thousands of microbial genomes shed light on interconnected biogeochemical processes in an aquifer system.</title>
        <authorList>
            <person name="Anantharaman K."/>
            <person name="Brown C.T."/>
            <person name="Hug L.A."/>
            <person name="Sharon I."/>
            <person name="Castelle C.J."/>
            <person name="Probst A.J."/>
            <person name="Thomas B.C."/>
            <person name="Singh A."/>
            <person name="Wilkins M.J."/>
            <person name="Karaoz U."/>
            <person name="Brodie E.L."/>
            <person name="Williams K.H."/>
            <person name="Hubbard S.S."/>
            <person name="Banfield J.F."/>
        </authorList>
    </citation>
    <scope>NUCLEOTIDE SEQUENCE [LARGE SCALE GENOMIC DNA]</scope>
</reference>
<keyword evidence="3" id="KW-0808">Transferase</keyword>
<dbReference type="AlphaFoldDB" id="A0A1F5MZS4"/>
<dbReference type="Pfam" id="PF00535">
    <property type="entry name" value="Glycos_transf_2"/>
    <property type="match status" value="1"/>
</dbReference>
<sequence length="283" mass="31708">MKKIAFITVNYNGKDDTIALLKSLDKLNTRNYEIRLIVVDNGSGDGSVEAVTKEFPEVDLLQTGANLGFTGGYNRGLEYAMAWGADYFLVINNDTLLGSPDILQKLIETAESDPEAGLVVPKIYFAKGYEFHKDRYKESDLGKVLWYAGGTVDWKNIRSNHRGIDEVDKGQYDGVGETGVANGCCLLIKKEVIEKVGMFDNGLFGYYDDTDFSERVGRAGFKKFYDSRVIIFHKVSQTAGAGSPLSDYFITRNRLIFGLRFAGTRTNFALWREALKFLLFGRE</sequence>
<evidence type="ECO:0000259" key="4">
    <source>
        <dbReference type="Pfam" id="PF00535"/>
    </source>
</evidence>
<keyword evidence="2" id="KW-0328">Glycosyltransferase</keyword>
<gene>
    <name evidence="5" type="ORF">A2617_03135</name>
</gene>
<accession>A0A1F5MZS4</accession>
<dbReference type="Gene3D" id="3.90.550.10">
    <property type="entry name" value="Spore Coat Polysaccharide Biosynthesis Protein SpsA, Chain A"/>
    <property type="match status" value="1"/>
</dbReference>
<dbReference type="InterPro" id="IPR001173">
    <property type="entry name" value="Glyco_trans_2-like"/>
</dbReference>
<evidence type="ECO:0000313" key="5">
    <source>
        <dbReference type="EMBL" id="OGE70909.1"/>
    </source>
</evidence>
<evidence type="ECO:0000256" key="3">
    <source>
        <dbReference type="ARBA" id="ARBA00022679"/>
    </source>
</evidence>
<dbReference type="GO" id="GO:0016757">
    <property type="term" value="F:glycosyltransferase activity"/>
    <property type="evidence" value="ECO:0007669"/>
    <property type="project" value="UniProtKB-KW"/>
</dbReference>